<dbReference type="Proteomes" id="UP001320876">
    <property type="component" value="Unassembled WGS sequence"/>
</dbReference>
<protein>
    <submittedName>
        <fullName evidence="1">Uncharacterized protein</fullName>
    </submittedName>
</protein>
<comment type="caution">
    <text evidence="1">The sequence shown here is derived from an EMBL/GenBank/DDBJ whole genome shotgun (WGS) entry which is preliminary data.</text>
</comment>
<name>A0ABT3GIR2_9BACT</name>
<organism evidence="1 2">
    <name type="scientific">Luteolibacter arcticus</name>
    <dbReference type="NCBI Taxonomy" id="1581411"/>
    <lineage>
        <taxon>Bacteria</taxon>
        <taxon>Pseudomonadati</taxon>
        <taxon>Verrucomicrobiota</taxon>
        <taxon>Verrucomicrobiia</taxon>
        <taxon>Verrucomicrobiales</taxon>
        <taxon>Verrucomicrobiaceae</taxon>
        <taxon>Luteolibacter</taxon>
    </lineage>
</organism>
<dbReference type="EMBL" id="JAPDDT010000004">
    <property type="protein sequence ID" value="MCW1923390.1"/>
    <property type="molecule type" value="Genomic_DNA"/>
</dbReference>
<sequence length="480" mass="51720">MRLPQNGSPAANAMWAVCGAVAGTTLTWWTVPRPGGPDGFGHVPDTRSSVRDAALQVRADDRPLSQNKSAIPPKLRDALERGEHFRRAGAEAARENVAGALDEAYAIENRQDQLDFYRGLYGIWSEEDPSGAAGHAQASLPAGQLQSDAIGIAVNKWAENSPREAWLWAEQNLTGPLKERALTDLMVGWSRRSPQQAAEWLQITGVTSQPLFNAVASTWAEDNPSAAADWAKSLPEGPAQDTAEVAVASTVANQDPQEAVEIFQQEIASGKELNLVIAIADVWATTNPAETAGWISKLAEGPAKEEAAATLATVWAASDIQSAVAWSQTLGPGEMRREVIAHLGTTWGAIEPQAALGWLDDLPAADANEGITGALYSWAGTDPVGMREWLGGEVDDTLADRARQSLGDVLSETSLPDTMDLALGMTSEKARNEALARYFREWRKRDDEGALDWLQTNWDTLPESSRTQLTAEQSRAVTPK</sequence>
<proteinExistence type="predicted"/>
<accession>A0ABT3GIR2</accession>
<evidence type="ECO:0000313" key="1">
    <source>
        <dbReference type="EMBL" id="MCW1923390.1"/>
    </source>
</evidence>
<evidence type="ECO:0000313" key="2">
    <source>
        <dbReference type="Proteomes" id="UP001320876"/>
    </source>
</evidence>
<reference evidence="1 2" key="1">
    <citation type="submission" date="2022-10" db="EMBL/GenBank/DDBJ databases">
        <title>Luteolibacter arcticus strain CCTCC AB 2014275, whole genome shotgun sequencing project.</title>
        <authorList>
            <person name="Zhao G."/>
            <person name="Shen L."/>
        </authorList>
    </citation>
    <scope>NUCLEOTIDE SEQUENCE [LARGE SCALE GENOMIC DNA]</scope>
    <source>
        <strain evidence="1 2">CCTCC AB 2014275</strain>
    </source>
</reference>
<gene>
    <name evidence="1" type="ORF">OKA05_12565</name>
</gene>
<keyword evidence="2" id="KW-1185">Reference proteome</keyword>
<dbReference type="RefSeq" id="WP_264487495.1">
    <property type="nucleotide sequence ID" value="NZ_JAPDDT010000004.1"/>
</dbReference>